<keyword evidence="3" id="KW-1185">Reference proteome</keyword>
<feature type="transmembrane region" description="Helical" evidence="1">
    <location>
        <begin position="68"/>
        <end position="88"/>
    </location>
</feature>
<keyword evidence="1" id="KW-1133">Transmembrane helix</keyword>
<protein>
    <submittedName>
        <fullName evidence="2">Uncharacterized protein</fullName>
    </submittedName>
</protein>
<dbReference type="Proteomes" id="UP000053593">
    <property type="component" value="Unassembled WGS sequence"/>
</dbReference>
<feature type="transmembrane region" description="Helical" evidence="1">
    <location>
        <begin position="42"/>
        <end position="62"/>
    </location>
</feature>
<evidence type="ECO:0000313" key="3">
    <source>
        <dbReference type="Proteomes" id="UP000053593"/>
    </source>
</evidence>
<keyword evidence="1" id="KW-0812">Transmembrane</keyword>
<dbReference type="OrthoDB" id="3060195at2759"/>
<gene>
    <name evidence="2" type="ORF">GYMLUDRAFT_253488</name>
</gene>
<dbReference type="HOGENOM" id="CLU_123995_0_0_1"/>
<dbReference type="AlphaFoldDB" id="A0A0D0B727"/>
<proteinExistence type="predicted"/>
<evidence type="ECO:0000313" key="2">
    <source>
        <dbReference type="EMBL" id="KIK49866.1"/>
    </source>
</evidence>
<name>A0A0D0B727_9AGAR</name>
<sequence length="148" mass="16379">MSLAFDAFIFASTLRKTLHHAIGMKRLGEYSVTQVILYDGTLYFLIMLAVGILTMIAALIHQSTANNWITTFFDVIIPFFSILPNILISRLMLNLRTFSSSAELSQVTQTATKQLSGLHFVTNSFLGNIGAPLDGGQEEAVEDEDVEF</sequence>
<accession>A0A0D0B727</accession>
<dbReference type="EMBL" id="KN834972">
    <property type="protein sequence ID" value="KIK49866.1"/>
    <property type="molecule type" value="Genomic_DNA"/>
</dbReference>
<reference evidence="2 3" key="1">
    <citation type="submission" date="2014-04" db="EMBL/GenBank/DDBJ databases">
        <title>Evolutionary Origins and Diversification of the Mycorrhizal Mutualists.</title>
        <authorList>
            <consortium name="DOE Joint Genome Institute"/>
            <consortium name="Mycorrhizal Genomics Consortium"/>
            <person name="Kohler A."/>
            <person name="Kuo A."/>
            <person name="Nagy L.G."/>
            <person name="Floudas D."/>
            <person name="Copeland A."/>
            <person name="Barry K.W."/>
            <person name="Cichocki N."/>
            <person name="Veneault-Fourrey C."/>
            <person name="LaButti K."/>
            <person name="Lindquist E.A."/>
            <person name="Lipzen A."/>
            <person name="Lundell T."/>
            <person name="Morin E."/>
            <person name="Murat C."/>
            <person name="Riley R."/>
            <person name="Ohm R."/>
            <person name="Sun H."/>
            <person name="Tunlid A."/>
            <person name="Henrissat B."/>
            <person name="Grigoriev I.V."/>
            <person name="Hibbett D.S."/>
            <person name="Martin F."/>
        </authorList>
    </citation>
    <scope>NUCLEOTIDE SEQUENCE [LARGE SCALE GENOMIC DNA]</scope>
    <source>
        <strain evidence="2 3">FD-317 M1</strain>
    </source>
</reference>
<organism evidence="2 3">
    <name type="scientific">Collybiopsis luxurians FD-317 M1</name>
    <dbReference type="NCBI Taxonomy" id="944289"/>
    <lineage>
        <taxon>Eukaryota</taxon>
        <taxon>Fungi</taxon>
        <taxon>Dikarya</taxon>
        <taxon>Basidiomycota</taxon>
        <taxon>Agaricomycotina</taxon>
        <taxon>Agaricomycetes</taxon>
        <taxon>Agaricomycetidae</taxon>
        <taxon>Agaricales</taxon>
        <taxon>Marasmiineae</taxon>
        <taxon>Omphalotaceae</taxon>
        <taxon>Collybiopsis</taxon>
        <taxon>Collybiopsis luxurians</taxon>
    </lineage>
</organism>
<keyword evidence="1" id="KW-0472">Membrane</keyword>
<evidence type="ECO:0000256" key="1">
    <source>
        <dbReference type="SAM" id="Phobius"/>
    </source>
</evidence>